<protein>
    <submittedName>
        <fullName evidence="1">Uncharacterized protein</fullName>
    </submittedName>
</protein>
<comment type="caution">
    <text evidence="1">The sequence shown here is derived from an EMBL/GenBank/DDBJ whole genome shotgun (WGS) entry which is preliminary data.</text>
</comment>
<name>A0AAN9A5S1_HALRR</name>
<accession>A0AAN9A5S1</accession>
<dbReference type="AlphaFoldDB" id="A0AAN9A5S1"/>
<gene>
    <name evidence="1" type="ORF">SK128_005636</name>
</gene>
<keyword evidence="2" id="KW-1185">Reference proteome</keyword>
<sequence length="55" mass="6168">FLLPIHVLLSKHHVISENSISLNVWCDKVTVGYFETDTVGEAFGWPPKPPSFQAD</sequence>
<feature type="non-terminal residue" evidence="1">
    <location>
        <position position="1"/>
    </location>
</feature>
<evidence type="ECO:0000313" key="2">
    <source>
        <dbReference type="Proteomes" id="UP001381693"/>
    </source>
</evidence>
<organism evidence="1 2">
    <name type="scientific">Halocaridina rubra</name>
    <name type="common">Hawaiian red shrimp</name>
    <dbReference type="NCBI Taxonomy" id="373956"/>
    <lineage>
        <taxon>Eukaryota</taxon>
        <taxon>Metazoa</taxon>
        <taxon>Ecdysozoa</taxon>
        <taxon>Arthropoda</taxon>
        <taxon>Crustacea</taxon>
        <taxon>Multicrustacea</taxon>
        <taxon>Malacostraca</taxon>
        <taxon>Eumalacostraca</taxon>
        <taxon>Eucarida</taxon>
        <taxon>Decapoda</taxon>
        <taxon>Pleocyemata</taxon>
        <taxon>Caridea</taxon>
        <taxon>Atyoidea</taxon>
        <taxon>Atyidae</taxon>
        <taxon>Halocaridina</taxon>
    </lineage>
</organism>
<reference evidence="1 2" key="1">
    <citation type="submission" date="2023-11" db="EMBL/GenBank/DDBJ databases">
        <title>Halocaridina rubra genome assembly.</title>
        <authorList>
            <person name="Smith C."/>
        </authorList>
    </citation>
    <scope>NUCLEOTIDE SEQUENCE [LARGE SCALE GENOMIC DNA]</scope>
    <source>
        <strain evidence="1">EP-1</strain>
        <tissue evidence="1">Whole</tissue>
    </source>
</reference>
<dbReference type="EMBL" id="JAXCGZ010013215">
    <property type="protein sequence ID" value="KAK7073360.1"/>
    <property type="molecule type" value="Genomic_DNA"/>
</dbReference>
<feature type="non-terminal residue" evidence="1">
    <location>
        <position position="55"/>
    </location>
</feature>
<evidence type="ECO:0000313" key="1">
    <source>
        <dbReference type="EMBL" id="KAK7073360.1"/>
    </source>
</evidence>
<dbReference type="Proteomes" id="UP001381693">
    <property type="component" value="Unassembled WGS sequence"/>
</dbReference>
<proteinExistence type="predicted"/>